<dbReference type="FunFam" id="1.10.3730.20:FF:000001">
    <property type="entry name" value="Quaternary ammonium compound resistance transporter SugE"/>
    <property type="match status" value="1"/>
</dbReference>
<organism evidence="10 13">
    <name type="scientific">Gallibacterium anatis</name>
    <dbReference type="NCBI Taxonomy" id="750"/>
    <lineage>
        <taxon>Bacteria</taxon>
        <taxon>Pseudomonadati</taxon>
        <taxon>Pseudomonadota</taxon>
        <taxon>Gammaproteobacteria</taxon>
        <taxon>Pasteurellales</taxon>
        <taxon>Pasteurellaceae</taxon>
        <taxon>Gallibacterium</taxon>
    </lineage>
</organism>
<dbReference type="GO" id="GO:0031460">
    <property type="term" value="P:glycine betaine transport"/>
    <property type="evidence" value="ECO:0007669"/>
    <property type="project" value="TreeGrafter"/>
</dbReference>
<dbReference type="GO" id="GO:0015220">
    <property type="term" value="F:choline transmembrane transporter activity"/>
    <property type="evidence" value="ECO:0007669"/>
    <property type="project" value="TreeGrafter"/>
</dbReference>
<dbReference type="GO" id="GO:0015297">
    <property type="term" value="F:antiporter activity"/>
    <property type="evidence" value="ECO:0007669"/>
    <property type="project" value="TreeGrafter"/>
</dbReference>
<dbReference type="PATRIC" id="fig|750.21.peg.1518"/>
<keyword evidence="6 9" id="KW-0472">Membrane</keyword>
<dbReference type="InterPro" id="IPR037185">
    <property type="entry name" value="EmrE-like"/>
</dbReference>
<dbReference type="Proteomes" id="UP000254232">
    <property type="component" value="Unassembled WGS sequence"/>
</dbReference>
<evidence type="ECO:0000256" key="4">
    <source>
        <dbReference type="ARBA" id="ARBA00022692"/>
    </source>
</evidence>
<dbReference type="PANTHER" id="PTHR30561">
    <property type="entry name" value="SMR FAMILY PROTON-DEPENDENT DRUG EFFLUX TRANSPORTER SUGE"/>
    <property type="match status" value="1"/>
</dbReference>
<protein>
    <submittedName>
        <fullName evidence="12">Methyl viologen resistance protein C</fullName>
    </submittedName>
    <submittedName>
        <fullName evidence="10">Transporter</fullName>
    </submittedName>
</protein>
<dbReference type="EMBL" id="JTJO01000005">
    <property type="protein sequence ID" value="OBX01014.1"/>
    <property type="molecule type" value="Genomic_DNA"/>
</dbReference>
<evidence type="ECO:0000256" key="7">
    <source>
        <dbReference type="ARBA" id="ARBA00038032"/>
    </source>
</evidence>
<comment type="similarity">
    <text evidence="7 8">Belongs to the drug/metabolite transporter (DMT) superfamily. Small multidrug resistance (SMR) (TC 2.A.7.1) family.</text>
</comment>
<evidence type="ECO:0000256" key="6">
    <source>
        <dbReference type="ARBA" id="ARBA00023136"/>
    </source>
</evidence>
<dbReference type="Proteomes" id="UP000092643">
    <property type="component" value="Unassembled WGS sequence"/>
</dbReference>
<keyword evidence="5 9" id="KW-1133">Transmembrane helix</keyword>
<dbReference type="Proteomes" id="UP000030526">
    <property type="component" value="Unassembled WGS sequence"/>
</dbReference>
<evidence type="ECO:0000256" key="3">
    <source>
        <dbReference type="ARBA" id="ARBA00022475"/>
    </source>
</evidence>
<dbReference type="GO" id="GO:0005886">
    <property type="term" value="C:plasma membrane"/>
    <property type="evidence" value="ECO:0007669"/>
    <property type="project" value="UniProtKB-SubCell"/>
</dbReference>
<dbReference type="SUPFAM" id="SSF103481">
    <property type="entry name" value="Multidrug resistance efflux transporter EmrE"/>
    <property type="match status" value="1"/>
</dbReference>
<dbReference type="GO" id="GO:1990961">
    <property type="term" value="P:xenobiotic detoxification by transmembrane export across the plasma membrane"/>
    <property type="evidence" value="ECO:0007669"/>
    <property type="project" value="UniProtKB-ARBA"/>
</dbReference>
<reference evidence="10 13" key="1">
    <citation type="submission" date="2014-08" db="EMBL/GenBank/DDBJ databases">
        <title>Chaperone-usher fimbriae in a diverse selection of Gallibacterium genomes.</title>
        <authorList>
            <person name="Kudirkiene E."/>
            <person name="Bager R.J."/>
            <person name="Johnson T.J."/>
            <person name="Bojesen A.M."/>
        </authorList>
    </citation>
    <scope>NUCLEOTIDE SEQUENCE [LARGE SCALE GENOMIC DNA]</scope>
    <source>
        <strain evidence="10 13">20558/3kl.</strain>
    </source>
</reference>
<dbReference type="EMBL" id="UGGZ01000001">
    <property type="protein sequence ID" value="STO39151.1"/>
    <property type="molecule type" value="Genomic_DNA"/>
</dbReference>
<evidence type="ECO:0000313" key="13">
    <source>
        <dbReference type="Proteomes" id="UP000030526"/>
    </source>
</evidence>
<dbReference type="RefSeq" id="WP_018345727.1">
    <property type="nucleotide sequence ID" value="NZ_JBLODE010000034.1"/>
</dbReference>
<feature type="transmembrane region" description="Helical" evidence="9">
    <location>
        <begin position="32"/>
        <end position="50"/>
    </location>
</feature>
<dbReference type="EMBL" id="JPXS01000042">
    <property type="protein sequence ID" value="KGQ30706.1"/>
    <property type="molecule type" value="Genomic_DNA"/>
</dbReference>
<dbReference type="AlphaFoldDB" id="A0A0A2XEC7"/>
<reference evidence="11 14" key="2">
    <citation type="submission" date="2014-11" db="EMBL/GenBank/DDBJ databases">
        <title>Pan-genome of Gallibacterium spp.</title>
        <authorList>
            <person name="Kudirkiene E."/>
            <person name="Bojesen A.M."/>
        </authorList>
    </citation>
    <scope>NUCLEOTIDE SEQUENCE [LARGE SCALE GENOMIC DNA]</scope>
    <source>
        <strain evidence="11 14">F 279</strain>
    </source>
</reference>
<evidence type="ECO:0000256" key="5">
    <source>
        <dbReference type="ARBA" id="ARBA00022989"/>
    </source>
</evidence>
<proteinExistence type="inferred from homology"/>
<feature type="transmembrane region" description="Helical" evidence="9">
    <location>
        <begin position="84"/>
        <end position="103"/>
    </location>
</feature>
<evidence type="ECO:0000256" key="1">
    <source>
        <dbReference type="ARBA" id="ARBA00004651"/>
    </source>
</evidence>
<evidence type="ECO:0000313" key="10">
    <source>
        <dbReference type="EMBL" id="KGQ30706.1"/>
    </source>
</evidence>
<evidence type="ECO:0000313" key="11">
    <source>
        <dbReference type="EMBL" id="OBX01014.1"/>
    </source>
</evidence>
<reference evidence="12 15" key="3">
    <citation type="submission" date="2018-06" db="EMBL/GenBank/DDBJ databases">
        <authorList>
            <consortium name="Pathogen Informatics"/>
            <person name="Doyle S."/>
        </authorList>
    </citation>
    <scope>NUCLEOTIDE SEQUENCE [LARGE SCALE GENOMIC DNA]</scope>
    <source>
        <strain evidence="12 15">NCTC11413</strain>
    </source>
</reference>
<accession>A0A0A2XEC7</accession>
<dbReference type="InterPro" id="IPR045324">
    <property type="entry name" value="Small_multidrug_res"/>
</dbReference>
<dbReference type="GeneID" id="77263637"/>
<evidence type="ECO:0000256" key="9">
    <source>
        <dbReference type="SAM" id="Phobius"/>
    </source>
</evidence>
<evidence type="ECO:0000256" key="8">
    <source>
        <dbReference type="RuleBase" id="RU003942"/>
    </source>
</evidence>
<dbReference type="Pfam" id="PF00893">
    <property type="entry name" value="Multi_Drug_Res"/>
    <property type="match status" value="1"/>
</dbReference>
<comment type="subcellular location">
    <subcellularLocation>
        <location evidence="1 8">Cell membrane</location>
        <topology evidence="1 8">Multi-pass membrane protein</topology>
    </subcellularLocation>
</comment>
<gene>
    <name evidence="12" type="primary">emrE</name>
    <name evidence="10" type="ORF">JP32_08435</name>
    <name evidence="12" type="ORF">NCTC11413_02324</name>
    <name evidence="11" type="ORF">QV03_00845</name>
</gene>
<dbReference type="InterPro" id="IPR000390">
    <property type="entry name" value="Small_drug/metabolite_transptr"/>
</dbReference>
<dbReference type="Gene3D" id="1.10.3730.20">
    <property type="match status" value="1"/>
</dbReference>
<keyword evidence="2" id="KW-0813">Transport</keyword>
<evidence type="ECO:0000313" key="12">
    <source>
        <dbReference type="EMBL" id="STO39151.1"/>
    </source>
</evidence>
<evidence type="ECO:0000256" key="2">
    <source>
        <dbReference type="ARBA" id="ARBA00022448"/>
    </source>
</evidence>
<feature type="transmembrane region" description="Helical" evidence="9">
    <location>
        <begin position="57"/>
        <end position="78"/>
    </location>
</feature>
<dbReference type="OrthoDB" id="9808638at2"/>
<sequence length="109" mass="11652">MYWLFLGIAIVAEVFASSMLKVSDGFSRLYPSIGVVIGYVLSFYLLGLALKGIPLSAAYAIWSGIGIILTAAISVFFFGQKVDVGGLIGISFILIGVIVLSLFSQMARH</sequence>
<keyword evidence="3" id="KW-1003">Cell membrane</keyword>
<name>A0A0A2XEC7_9PAST</name>
<evidence type="ECO:0000313" key="14">
    <source>
        <dbReference type="Proteomes" id="UP000092643"/>
    </source>
</evidence>
<evidence type="ECO:0000313" key="15">
    <source>
        <dbReference type="Proteomes" id="UP000254232"/>
    </source>
</evidence>
<keyword evidence="4 8" id="KW-0812">Transmembrane</keyword>
<dbReference type="PANTHER" id="PTHR30561:SF1">
    <property type="entry name" value="MULTIDRUG TRANSPORTER EMRE"/>
    <property type="match status" value="1"/>
</dbReference>
<dbReference type="GO" id="GO:0015199">
    <property type="term" value="F:amino-acid betaine transmembrane transporter activity"/>
    <property type="evidence" value="ECO:0007669"/>
    <property type="project" value="TreeGrafter"/>
</dbReference>